<dbReference type="OrthoDB" id="5013488at2"/>
<dbReference type="Pfam" id="PF09479">
    <property type="entry name" value="Flg_new"/>
    <property type="match status" value="1"/>
</dbReference>
<dbReference type="GO" id="GO:0005509">
    <property type="term" value="F:calcium ion binding"/>
    <property type="evidence" value="ECO:0007669"/>
    <property type="project" value="InterPro"/>
</dbReference>
<keyword evidence="6" id="KW-0812">Transmembrane</keyword>
<dbReference type="GO" id="GO:0030313">
    <property type="term" value="C:cell envelope"/>
    <property type="evidence" value="ECO:0007669"/>
    <property type="project" value="UniProtKB-SubCell"/>
</dbReference>
<keyword evidence="6" id="KW-1133">Transmembrane helix</keyword>
<dbReference type="Proteomes" id="UP000322159">
    <property type="component" value="Chromosome"/>
</dbReference>
<dbReference type="InterPro" id="IPR013783">
    <property type="entry name" value="Ig-like_fold"/>
</dbReference>
<feature type="signal peptide" evidence="7">
    <location>
        <begin position="1"/>
        <end position="33"/>
    </location>
</feature>
<keyword evidence="3" id="KW-0964">Secreted</keyword>
<evidence type="ECO:0000256" key="1">
    <source>
        <dbReference type="ARBA" id="ARBA00004196"/>
    </source>
</evidence>
<dbReference type="InterPro" id="IPR015919">
    <property type="entry name" value="Cadherin-like_sf"/>
</dbReference>
<evidence type="ECO:0000313" key="10">
    <source>
        <dbReference type="Proteomes" id="UP000322159"/>
    </source>
</evidence>
<reference evidence="9 10" key="1">
    <citation type="submission" date="2019-09" db="EMBL/GenBank/DDBJ databases">
        <title>Genome sequencing of strain KACC 19322.</title>
        <authorList>
            <person name="Heo J."/>
            <person name="Kim S.-J."/>
            <person name="Kim J.-S."/>
            <person name="Hong S.-B."/>
            <person name="Kwon S.-W."/>
        </authorList>
    </citation>
    <scope>NUCLEOTIDE SEQUENCE [LARGE SCALE GENOMIC DNA]</scope>
    <source>
        <strain evidence="9 10">KACC 19322</strain>
    </source>
</reference>
<feature type="chain" id="PRO_5022751299" evidence="7">
    <location>
        <begin position="34"/>
        <end position="718"/>
    </location>
</feature>
<evidence type="ECO:0000256" key="5">
    <source>
        <dbReference type="ARBA" id="ARBA00023088"/>
    </source>
</evidence>
<dbReference type="KEGG" id="lyk:FLP23_05255"/>
<dbReference type="InterPro" id="IPR042229">
    <property type="entry name" value="Listeria/Bacterioides_rpt_sf"/>
</dbReference>
<evidence type="ECO:0000256" key="3">
    <source>
        <dbReference type="ARBA" id="ARBA00022525"/>
    </source>
</evidence>
<accession>A0A5C1Y8H5</accession>
<keyword evidence="2" id="KW-0134">Cell wall</keyword>
<gene>
    <name evidence="9" type="ORF">FLP23_05255</name>
</gene>
<feature type="transmembrane region" description="Helical" evidence="6">
    <location>
        <begin position="694"/>
        <end position="714"/>
    </location>
</feature>
<dbReference type="InterPro" id="IPR019931">
    <property type="entry name" value="LPXTG_anchor"/>
</dbReference>
<evidence type="ECO:0000313" key="9">
    <source>
        <dbReference type="EMBL" id="QEO09469.1"/>
    </source>
</evidence>
<dbReference type="RefSeq" id="WP_149324890.1">
    <property type="nucleotide sequence ID" value="NZ_CP043504.1"/>
</dbReference>
<dbReference type="EMBL" id="CP043504">
    <property type="protein sequence ID" value="QEO09469.1"/>
    <property type="molecule type" value="Genomic_DNA"/>
</dbReference>
<name>A0A5C1Y8H5_9MICO</name>
<evidence type="ECO:0000256" key="2">
    <source>
        <dbReference type="ARBA" id="ARBA00022512"/>
    </source>
</evidence>
<evidence type="ECO:0000259" key="8">
    <source>
        <dbReference type="PROSITE" id="PS50847"/>
    </source>
</evidence>
<keyword evidence="5" id="KW-0572">Peptidoglycan-anchor</keyword>
<dbReference type="SUPFAM" id="SSF49313">
    <property type="entry name" value="Cadherin-like"/>
    <property type="match status" value="1"/>
</dbReference>
<dbReference type="Pfam" id="PF05345">
    <property type="entry name" value="He_PIG"/>
    <property type="match status" value="1"/>
</dbReference>
<dbReference type="GO" id="GO:0005975">
    <property type="term" value="P:carbohydrate metabolic process"/>
    <property type="evidence" value="ECO:0007669"/>
    <property type="project" value="UniProtKB-ARBA"/>
</dbReference>
<dbReference type="Pfam" id="PF18889">
    <property type="entry name" value="Beta_helix_3"/>
    <property type="match status" value="7"/>
</dbReference>
<comment type="subcellular location">
    <subcellularLocation>
        <location evidence="1">Cell envelope</location>
    </subcellularLocation>
</comment>
<sequence>MPAHTPFRRVALVLATTAALSAGVLVPATAASAASSVATWNDLATAVNTATTGTVEVTLGADITAPYNGSLLIASGVGVVFDLNGHTLSILNPGMARAAFGVRSGASLTINDSSTPSTGALVAVGISGLAPGIGGYNESGGSITITGGTITATGGGLAAGIGGIGVGSQHITITGGNVTAIGGEGGAGIGGGWHGSGSNLRITGGTVTATGGEGGAGIGGGGEGGGGVTFITGGTVTATGGAEGAGIGGGSHGNAWFTAIEGGTVIATGGSGGAGIGGGLLGDGRDTSISGGTVTANGGSFASGIGGGNDGDGGTTEIIGGTVTATGGAGGGAGIGGGEGGGAGVTILSGGDITATGRSGGAGIGTGFTSGLPGLSDGTLDIRAQSPAPGSTFTGGSSTSAIVGGRGSVATFSVVPTDPFAKLTAVDAASGSVHVEFGWGVTFALNGGDGTAPAVQVIDFGGGTATRPADPTRTGGEFVAWTTGGTPYDFTTPVTGNVALTAQWNLAPTLAGAASATATVGEPFSWAPTTVTGTPDAVVSLTDGELPDGLTLDPGTGAITGTPSDAAGDYPVTLGAHNGIGADASLELTISLAPGEPTSLALRAATGTVNQGDTVTFTATGTDAAGNSFVIPSGDLTLSSSVASDIIRGTAVSFPHASPHLITATHTPSGVSATLLVEVTPAALARTGVDADTISVLAALALLVLLAGAGLLTARRRA</sequence>
<dbReference type="InterPro" id="IPR013378">
    <property type="entry name" value="InlB-like_B-rpt"/>
</dbReference>
<dbReference type="Gene3D" id="2.60.40.10">
    <property type="entry name" value="Immunoglobulins"/>
    <property type="match status" value="1"/>
</dbReference>
<evidence type="ECO:0000256" key="4">
    <source>
        <dbReference type="ARBA" id="ARBA00022729"/>
    </source>
</evidence>
<feature type="domain" description="Gram-positive cocci surface proteins LPxTG" evidence="8">
    <location>
        <begin position="684"/>
        <end position="718"/>
    </location>
</feature>
<keyword evidence="6" id="KW-0472">Membrane</keyword>
<keyword evidence="10" id="KW-1185">Reference proteome</keyword>
<protein>
    <submittedName>
        <fullName evidence="9">InlB B-repeat-containing protein</fullName>
    </submittedName>
</protein>
<dbReference type="Gene3D" id="2.60.40.4270">
    <property type="entry name" value="Listeria-Bacteroides repeat domain"/>
    <property type="match status" value="1"/>
</dbReference>
<dbReference type="PROSITE" id="PS50847">
    <property type="entry name" value="GRAM_POS_ANCHORING"/>
    <property type="match status" value="1"/>
</dbReference>
<evidence type="ECO:0000256" key="7">
    <source>
        <dbReference type="SAM" id="SignalP"/>
    </source>
</evidence>
<dbReference type="GO" id="GO:0016020">
    <property type="term" value="C:membrane"/>
    <property type="evidence" value="ECO:0007669"/>
    <property type="project" value="InterPro"/>
</dbReference>
<evidence type="ECO:0000256" key="6">
    <source>
        <dbReference type="SAM" id="Phobius"/>
    </source>
</evidence>
<proteinExistence type="predicted"/>
<organism evidence="9 10">
    <name type="scientific">Protaetiibacter larvae</name>
    <dbReference type="NCBI Taxonomy" id="2592654"/>
    <lineage>
        <taxon>Bacteria</taxon>
        <taxon>Bacillati</taxon>
        <taxon>Actinomycetota</taxon>
        <taxon>Actinomycetes</taxon>
        <taxon>Micrococcales</taxon>
        <taxon>Microbacteriaceae</taxon>
        <taxon>Protaetiibacter</taxon>
    </lineage>
</organism>
<keyword evidence="4 7" id="KW-0732">Signal</keyword>
<dbReference type="AlphaFoldDB" id="A0A5C1Y8H5"/>